<protein>
    <recommendedName>
        <fullName evidence="3">Integrase</fullName>
    </recommendedName>
</protein>
<dbReference type="Proteomes" id="UP001595665">
    <property type="component" value="Unassembled WGS sequence"/>
</dbReference>
<comment type="caution">
    <text evidence="1">The sequence shown here is derived from an EMBL/GenBank/DDBJ whole genome shotgun (WGS) entry which is preliminary data.</text>
</comment>
<proteinExistence type="predicted"/>
<gene>
    <name evidence="1" type="ORF">ACFOPH_04665</name>
</gene>
<accession>A0ABV7PIJ6</accession>
<reference evidence="2" key="1">
    <citation type="journal article" date="2019" name="Int. J. Syst. Evol. Microbiol.">
        <title>The Global Catalogue of Microorganisms (GCM) 10K type strain sequencing project: providing services to taxonomists for standard genome sequencing and annotation.</title>
        <authorList>
            <consortium name="The Broad Institute Genomics Platform"/>
            <consortium name="The Broad Institute Genome Sequencing Center for Infectious Disease"/>
            <person name="Wu L."/>
            <person name="Ma J."/>
        </authorList>
    </citation>
    <scope>NUCLEOTIDE SEQUENCE [LARGE SCALE GENOMIC DNA]</scope>
    <source>
        <strain evidence="2">CCM 7480</strain>
    </source>
</reference>
<sequence length="626" mass="70104">MVKYNYFTLAMIDPNAVSQFTDDLVEELQSDGTLLDDAALLEGNSESDLPDEAIFENDDQYGEESDEEIGFASLVCKCLVVWQKLWYQSPALKSAGLPGIEEDPLRGQSARSLTLQLTTWVIKRIPPLPDEVAIPVMNEAHRWLGCRADDVIRLHNMYMDALAMRDIVSKQTVRLHVVRNIPSFTFSVEHDESEPWHPEISPSSTFSVDGNVQLQVPTDAVRDLVEKVAAACSIVIQSETGMRVSELAAIESGVDENSGLPKALATQLSKTGLNQLFFIRSTLIKTVKSPKLEEWLAGSCPVGSSFTPGPIRAIQILEALFEPWRRISEDARTKKALFIVARGSGLSVNPGVFAAARTYSLRIKQKWFIQECVDLAQLPDQSRLGEDLALYRETAGHCIQTHQWRKTFAMYVVRTDPRMVPAIALQFKHLSVAMTESAYISKDPSLMREYSAQQARAAATFFYRAITGKDTVAGRMARLIDEWRATLLERIGAKSATGAIDILQELCESRNIRAFTSPHGKCFIRVRPSEARCHQQAGSHHWANKKPNYDHREPDVCNGCACFGVDPDHIPYWEQRFTENQTTWLKSQAQGLQQGFRVVQERALQSANMLRALGVELPDIKIKTHA</sequence>
<organism evidence="1 2">
    <name type="scientific">Massilia haematophila</name>
    <dbReference type="NCBI Taxonomy" id="457923"/>
    <lineage>
        <taxon>Bacteria</taxon>
        <taxon>Pseudomonadati</taxon>
        <taxon>Pseudomonadota</taxon>
        <taxon>Betaproteobacteria</taxon>
        <taxon>Burkholderiales</taxon>
        <taxon>Oxalobacteraceae</taxon>
        <taxon>Telluria group</taxon>
        <taxon>Massilia</taxon>
    </lineage>
</organism>
<dbReference type="Gene3D" id="1.10.443.10">
    <property type="entry name" value="Intergrase catalytic core"/>
    <property type="match status" value="1"/>
</dbReference>
<evidence type="ECO:0000313" key="2">
    <source>
        <dbReference type="Proteomes" id="UP001595665"/>
    </source>
</evidence>
<dbReference type="RefSeq" id="WP_379733840.1">
    <property type="nucleotide sequence ID" value="NZ_JBHRVV010000001.1"/>
</dbReference>
<name>A0ABV7PIJ6_9BURK</name>
<evidence type="ECO:0008006" key="3">
    <source>
        <dbReference type="Google" id="ProtNLM"/>
    </source>
</evidence>
<dbReference type="EMBL" id="JBHRVV010000001">
    <property type="protein sequence ID" value="MFC3457537.1"/>
    <property type="molecule type" value="Genomic_DNA"/>
</dbReference>
<keyword evidence="2" id="KW-1185">Reference proteome</keyword>
<dbReference type="InterPro" id="IPR013762">
    <property type="entry name" value="Integrase-like_cat_sf"/>
</dbReference>
<evidence type="ECO:0000313" key="1">
    <source>
        <dbReference type="EMBL" id="MFC3457537.1"/>
    </source>
</evidence>